<dbReference type="EMBL" id="JYIY01000059">
    <property type="protein sequence ID" value="KJL39018.1"/>
    <property type="molecule type" value="Genomic_DNA"/>
</dbReference>
<evidence type="ECO:0000313" key="1">
    <source>
        <dbReference type="EMBL" id="KJL39018.1"/>
    </source>
</evidence>
<reference evidence="1 2" key="1">
    <citation type="submission" date="2015-02" db="EMBL/GenBank/DDBJ databases">
        <title>Draft genome sequences of ten Microbacterium spp. with emphasis on heavy metal contaminated environments.</title>
        <authorList>
            <person name="Corretto E."/>
        </authorList>
    </citation>
    <scope>NUCLEOTIDE SEQUENCE [LARGE SCALE GENOMIC DNA]</scope>
    <source>
        <strain evidence="1 2">DSM 18659</strain>
    </source>
</reference>
<evidence type="ECO:0000313" key="2">
    <source>
        <dbReference type="Proteomes" id="UP000033451"/>
    </source>
</evidence>
<gene>
    <name evidence="1" type="ORF">RR49_00592</name>
</gene>
<keyword evidence="2" id="KW-1185">Reference proteome</keyword>
<sequence>MTSGKTFSAPGDVTFVFLDANVVAKPVTRTLLMVGASRSGFVVGWSATAEAEAARHMRPNATRPVDLRRRYGGELTPTGNVARRFEATDAKDRQLLADAEAAGARFIVTEDVDDYGLADLASVGISAVNPDLFLAERLTRAAYTFVIRRFVELQVSPPTTPAQFHAAIAKNHPRLFATHADLYEVEPERGIHGEPEVIFRGTRCLRCERIVADPATVIDGLGPECR</sequence>
<organism evidence="1 2">
    <name type="scientific">Microbacterium ginsengisoli</name>
    <dbReference type="NCBI Taxonomy" id="400772"/>
    <lineage>
        <taxon>Bacteria</taxon>
        <taxon>Bacillati</taxon>
        <taxon>Actinomycetota</taxon>
        <taxon>Actinomycetes</taxon>
        <taxon>Micrococcales</taxon>
        <taxon>Microbacteriaceae</taxon>
        <taxon>Microbacterium</taxon>
    </lineage>
</organism>
<accession>A0A0F0LWS4</accession>
<name>A0A0F0LWS4_9MICO</name>
<dbReference type="Proteomes" id="UP000033451">
    <property type="component" value="Unassembled WGS sequence"/>
</dbReference>
<comment type="caution">
    <text evidence="1">The sequence shown here is derived from an EMBL/GenBank/DDBJ whole genome shotgun (WGS) entry which is preliminary data.</text>
</comment>
<dbReference type="AlphaFoldDB" id="A0A0F0LWS4"/>
<proteinExistence type="predicted"/>
<dbReference type="PATRIC" id="fig|400772.4.peg.626"/>
<dbReference type="STRING" id="400772.RR49_00592"/>
<evidence type="ECO:0008006" key="3">
    <source>
        <dbReference type="Google" id="ProtNLM"/>
    </source>
</evidence>
<protein>
    <recommendedName>
        <fullName evidence="3">PIN domain-containing protein</fullName>
    </recommendedName>
</protein>